<dbReference type="KEGG" id="hjo:AY555_09895"/>
<proteinExistence type="predicted"/>
<feature type="transmembrane region" description="Helical" evidence="1">
    <location>
        <begin position="339"/>
        <end position="357"/>
    </location>
</feature>
<evidence type="ECO:0000313" key="3">
    <source>
        <dbReference type="Proteomes" id="UP000076066"/>
    </source>
</evidence>
<keyword evidence="1" id="KW-0812">Transmembrane</keyword>
<feature type="transmembrane region" description="Helical" evidence="1">
    <location>
        <begin position="165"/>
        <end position="186"/>
    </location>
</feature>
<dbReference type="AlphaFoldDB" id="A0A143DFE4"/>
<feature type="transmembrane region" description="Helical" evidence="1">
    <location>
        <begin position="369"/>
        <end position="393"/>
    </location>
</feature>
<organism evidence="2 3">
    <name type="scientific">Haematospirillum jordaniae</name>
    <dbReference type="NCBI Taxonomy" id="1549855"/>
    <lineage>
        <taxon>Bacteria</taxon>
        <taxon>Pseudomonadati</taxon>
        <taxon>Pseudomonadota</taxon>
        <taxon>Alphaproteobacteria</taxon>
        <taxon>Rhodospirillales</taxon>
        <taxon>Novispirillaceae</taxon>
        <taxon>Haematospirillum</taxon>
    </lineage>
</organism>
<keyword evidence="3" id="KW-1185">Reference proteome</keyword>
<feature type="transmembrane region" description="Helical" evidence="1">
    <location>
        <begin position="402"/>
        <end position="420"/>
    </location>
</feature>
<reference evidence="2 3" key="1">
    <citation type="submission" date="2016-02" db="EMBL/GenBank/DDBJ databases">
        <title>Complete Genome of H5569, the type strain of the newly described species Haematospirillium jordaniae.</title>
        <authorList>
            <person name="Nicholson A.C."/>
            <person name="Humrighouse B.W."/>
            <person name="Loparov V."/>
            <person name="McQuiston J.R."/>
        </authorList>
    </citation>
    <scope>NUCLEOTIDE SEQUENCE [LARGE SCALE GENOMIC DNA]</scope>
    <source>
        <strain evidence="2 3">H5569</strain>
    </source>
</reference>
<feature type="transmembrane region" description="Helical" evidence="1">
    <location>
        <begin position="114"/>
        <end position="134"/>
    </location>
</feature>
<feature type="transmembrane region" description="Helical" evidence="1">
    <location>
        <begin position="30"/>
        <end position="46"/>
    </location>
</feature>
<dbReference type="STRING" id="1549855.AY555_09895"/>
<sequence>MMMDGGCNVDARCVATGVPTKRQWTWESRLSILFYWCMVAFVILTFRRHGISNDELVQHTYGDMLWRYYASSLTDTSLFSYRNLYLYGGAFDLPVVALLKLVPSISIWDLRHLLSGLVGVVGLVGTGRLATYLYGPRMGLLAIALLALCGIWSGAMFTHTKDIPFATAMIWGVYTLTRIVSCLPQVPLSLGLGFGLSTGLALGLRVGGGLLVCYAALVIFFCGVSCSGLWRDRVLFWFRSACSLFPGMCLAFVLMAFFWPWSVQQFDHIPLAIKAFSNFSFEIDTILSGTVYQVDDVPRTYLPIYLLVKMSEPVLLGLFCGILVLAVRWRALIQARQSILWIPVVAAAVCPVLLALITNPPLYNGVRHFLFVVPPLVILSAAGLYTVCIRVAAVSSVAARRFFFAVFGAVCLLSAVPLVLIHPYGYVGYNILAGGLSGAVGRWEMDYWSSSVKDALVGLQQYALPRDTGGEYRVAVCAELVQADAVLGPGFRVVADWLQADFFVSATQMGCDAAMDGDVVVEVRRLGVPLAVVKDLRPVQERPVGYPVIVR</sequence>
<evidence type="ECO:0000313" key="2">
    <source>
        <dbReference type="EMBL" id="AMW35437.1"/>
    </source>
</evidence>
<gene>
    <name evidence="2" type="ORF">AY555_09895</name>
</gene>
<keyword evidence="1" id="KW-0472">Membrane</keyword>
<keyword evidence="1" id="KW-1133">Transmembrane helix</keyword>
<feature type="transmembrane region" description="Helical" evidence="1">
    <location>
        <begin position="206"/>
        <end position="230"/>
    </location>
</feature>
<feature type="transmembrane region" description="Helical" evidence="1">
    <location>
        <begin position="140"/>
        <end position="158"/>
    </location>
</feature>
<feature type="transmembrane region" description="Helical" evidence="1">
    <location>
        <begin position="304"/>
        <end position="327"/>
    </location>
</feature>
<feature type="transmembrane region" description="Helical" evidence="1">
    <location>
        <begin position="84"/>
        <end position="102"/>
    </location>
</feature>
<evidence type="ECO:0008006" key="4">
    <source>
        <dbReference type="Google" id="ProtNLM"/>
    </source>
</evidence>
<feature type="transmembrane region" description="Helical" evidence="1">
    <location>
        <begin position="242"/>
        <end position="261"/>
    </location>
</feature>
<evidence type="ECO:0000256" key="1">
    <source>
        <dbReference type="SAM" id="Phobius"/>
    </source>
</evidence>
<dbReference type="EMBL" id="CP014525">
    <property type="protein sequence ID" value="AMW35437.1"/>
    <property type="molecule type" value="Genomic_DNA"/>
</dbReference>
<protein>
    <recommendedName>
        <fullName evidence="4">Glycosyltransferase RgtA/B/C/D-like domain-containing protein</fullName>
    </recommendedName>
</protein>
<dbReference type="Proteomes" id="UP000076066">
    <property type="component" value="Chromosome"/>
</dbReference>
<accession>A0A143DFE4</accession>
<name>A0A143DFE4_9PROT</name>